<proteinExistence type="predicted"/>
<evidence type="ECO:0000256" key="4">
    <source>
        <dbReference type="ARBA" id="ARBA00031122"/>
    </source>
</evidence>
<dbReference type="Gene3D" id="3.40.630.30">
    <property type="match status" value="1"/>
</dbReference>
<dbReference type="Pfam" id="PF13523">
    <property type="entry name" value="Acetyltransf_8"/>
    <property type="match status" value="1"/>
</dbReference>
<evidence type="ECO:0000256" key="3">
    <source>
        <dbReference type="ARBA" id="ARBA00020586"/>
    </source>
</evidence>
<name>A0A5P2BM68_STRVZ</name>
<evidence type="ECO:0000313" key="7">
    <source>
        <dbReference type="Proteomes" id="UP000323046"/>
    </source>
</evidence>
<evidence type="ECO:0000256" key="1">
    <source>
        <dbReference type="ARBA" id="ARBA00003818"/>
    </source>
</evidence>
<dbReference type="InterPro" id="IPR019432">
    <property type="entry name" value="Acyltransferase_MbtK/IucB-like"/>
</dbReference>
<accession>A0A5P2BM68</accession>
<reference evidence="6 7" key="1">
    <citation type="submission" date="2018-05" db="EMBL/GenBank/DDBJ databases">
        <title>Streptomyces venezuelae.</title>
        <authorList>
            <person name="Kim W."/>
            <person name="Lee N."/>
            <person name="Cho B.-K."/>
        </authorList>
    </citation>
    <scope>NUCLEOTIDE SEQUENCE [LARGE SCALE GENOMIC DNA]</scope>
    <source>
        <strain evidence="6 7">ATCC 14583</strain>
    </source>
</reference>
<protein>
    <recommendedName>
        <fullName evidence="3">Lysine N-acyltransferase MbtK</fullName>
    </recommendedName>
    <alternativeName>
        <fullName evidence="4">Mycobactin synthase protein K</fullName>
    </alternativeName>
</protein>
<dbReference type="GO" id="GO:0016746">
    <property type="term" value="F:acyltransferase activity"/>
    <property type="evidence" value="ECO:0007669"/>
    <property type="project" value="InterPro"/>
</dbReference>
<dbReference type="Proteomes" id="UP000323046">
    <property type="component" value="Chromosome"/>
</dbReference>
<comment type="pathway">
    <text evidence="2">Siderophore biosynthesis; mycobactin biosynthesis.</text>
</comment>
<dbReference type="InterPro" id="IPR016181">
    <property type="entry name" value="Acyl_CoA_acyltransferase"/>
</dbReference>
<evidence type="ECO:0000259" key="5">
    <source>
        <dbReference type="SMART" id="SM01006"/>
    </source>
</evidence>
<feature type="domain" description="Acyltransferase MbtK/IucB-like conserved" evidence="5">
    <location>
        <begin position="14"/>
        <end position="61"/>
    </location>
</feature>
<dbReference type="UniPathway" id="UPA00011"/>
<evidence type="ECO:0000256" key="2">
    <source>
        <dbReference type="ARBA" id="ARBA00005102"/>
    </source>
</evidence>
<comment type="function">
    <text evidence="1">Acyltransferase required for the direct transfer of medium- to long-chain fatty acyl moieties from a carrier protein (MbtL) on to the epsilon-amino group of lysine residue in the mycobactin core.</text>
</comment>
<dbReference type="AlphaFoldDB" id="A0A5P2BM68"/>
<dbReference type="EMBL" id="CP029193">
    <property type="protein sequence ID" value="QES31473.1"/>
    <property type="molecule type" value="Genomic_DNA"/>
</dbReference>
<dbReference type="SUPFAM" id="SSF55729">
    <property type="entry name" value="Acyl-CoA N-acyltransferases (Nat)"/>
    <property type="match status" value="1"/>
</dbReference>
<dbReference type="GO" id="GO:0019290">
    <property type="term" value="P:siderophore biosynthetic process"/>
    <property type="evidence" value="ECO:0007669"/>
    <property type="project" value="InterPro"/>
</dbReference>
<sequence>MDRLDRRSADFTLRTLDPLTDSELVHTWVTHPRAEHWMTRDATLTDVERAYMAIAASGHREAYLGLCEGVPSFLVEWYDLRELSAGQGTCGEA</sequence>
<dbReference type="SMART" id="SM01006">
    <property type="entry name" value="AlcB"/>
    <property type="match status" value="1"/>
</dbReference>
<dbReference type="OrthoDB" id="5177616at2"/>
<gene>
    <name evidence="6" type="ORF">DEJ47_13695</name>
</gene>
<evidence type="ECO:0000313" key="6">
    <source>
        <dbReference type="EMBL" id="QES31473.1"/>
    </source>
</evidence>
<organism evidence="6 7">
    <name type="scientific">Streptomyces venezuelae</name>
    <dbReference type="NCBI Taxonomy" id="54571"/>
    <lineage>
        <taxon>Bacteria</taxon>
        <taxon>Bacillati</taxon>
        <taxon>Actinomycetota</taxon>
        <taxon>Actinomycetes</taxon>
        <taxon>Kitasatosporales</taxon>
        <taxon>Streptomycetaceae</taxon>
        <taxon>Streptomyces</taxon>
    </lineage>
</organism>
<keyword evidence="7" id="KW-1185">Reference proteome</keyword>